<feature type="region of interest" description="Disordered" evidence="1">
    <location>
        <begin position="90"/>
        <end position="112"/>
    </location>
</feature>
<accession>A0A8H6E461</accession>
<dbReference type="AlphaFoldDB" id="A0A8H6E461"/>
<evidence type="ECO:0000256" key="1">
    <source>
        <dbReference type="SAM" id="MobiDB-lite"/>
    </source>
</evidence>
<keyword evidence="3" id="KW-1185">Reference proteome</keyword>
<name>A0A8H6E461_PETAA</name>
<organism evidence="2 3">
    <name type="scientific">Petromyces alliaceus</name>
    <name type="common">Aspergillus alliaceus</name>
    <dbReference type="NCBI Taxonomy" id="209559"/>
    <lineage>
        <taxon>Eukaryota</taxon>
        <taxon>Fungi</taxon>
        <taxon>Dikarya</taxon>
        <taxon>Ascomycota</taxon>
        <taxon>Pezizomycotina</taxon>
        <taxon>Eurotiomycetes</taxon>
        <taxon>Eurotiomycetidae</taxon>
        <taxon>Eurotiales</taxon>
        <taxon>Aspergillaceae</taxon>
        <taxon>Aspergillus</taxon>
        <taxon>Aspergillus subgen. Circumdati</taxon>
    </lineage>
</organism>
<evidence type="ECO:0000313" key="3">
    <source>
        <dbReference type="Proteomes" id="UP000541154"/>
    </source>
</evidence>
<proteinExistence type="predicted"/>
<evidence type="ECO:0000313" key="2">
    <source>
        <dbReference type="EMBL" id="KAF5857733.1"/>
    </source>
</evidence>
<reference evidence="2 3" key="1">
    <citation type="submission" date="2019-04" db="EMBL/GenBank/DDBJ databases">
        <title>Aspergillus burnettii sp. nov., novel species from soil in southeast Queensland.</title>
        <authorList>
            <person name="Gilchrist C.L.M."/>
            <person name="Pitt J.I."/>
            <person name="Lange L."/>
            <person name="Lacey H.J."/>
            <person name="Vuong D."/>
            <person name="Midgley D.J."/>
            <person name="Greenfield P."/>
            <person name="Bradbury M."/>
            <person name="Lacey E."/>
            <person name="Busk P.K."/>
            <person name="Pilgaard B."/>
            <person name="Chooi Y.H."/>
            <person name="Piggott A.M."/>
        </authorList>
    </citation>
    <scope>NUCLEOTIDE SEQUENCE [LARGE SCALE GENOMIC DNA]</scope>
    <source>
        <strain evidence="2 3">FRR 5400</strain>
    </source>
</reference>
<dbReference type="EMBL" id="SPNV01000241">
    <property type="protein sequence ID" value="KAF5857733.1"/>
    <property type="molecule type" value="Genomic_DNA"/>
</dbReference>
<feature type="compositionally biased region" description="Polar residues" evidence="1">
    <location>
        <begin position="92"/>
        <end position="102"/>
    </location>
</feature>
<comment type="caution">
    <text evidence="2">The sequence shown here is derived from an EMBL/GenBank/DDBJ whole genome shotgun (WGS) entry which is preliminary data.</text>
</comment>
<protein>
    <submittedName>
        <fullName evidence="2">Uncharacterized protein</fullName>
    </submittedName>
</protein>
<gene>
    <name evidence="2" type="ORF">ETB97_005405</name>
</gene>
<feature type="region of interest" description="Disordered" evidence="1">
    <location>
        <begin position="140"/>
        <end position="161"/>
    </location>
</feature>
<dbReference type="Proteomes" id="UP000541154">
    <property type="component" value="Unassembled WGS sequence"/>
</dbReference>
<sequence>MNTVEDRLFHFEEFSKCLSGGSQHSNSALPLLVDRERYKAIATRDGLTQSERAKRCSQAGEVAFTKLLLMPRPLKQLLAWKHIPRGDDVDETQSIYGSSKQAGSPEHSPKSAAIHARLERLLGWLSKMDQPLDPERNVQDVFVSDSSRPQSEGGRVVYHSR</sequence>